<comment type="caution">
    <text evidence="1">The sequence shown here is derived from an EMBL/GenBank/DDBJ whole genome shotgun (WGS) entry which is preliminary data.</text>
</comment>
<protein>
    <submittedName>
        <fullName evidence="1">Uncharacterized protein</fullName>
    </submittedName>
</protein>
<dbReference type="AlphaFoldDB" id="A0A7Y7PTU9"/>
<dbReference type="Proteomes" id="UP000565521">
    <property type="component" value="Unassembled WGS sequence"/>
</dbReference>
<dbReference type="RefSeq" id="WP_176910347.1">
    <property type="nucleotide sequence ID" value="NZ_JABKAU010000104.1"/>
</dbReference>
<feature type="non-terminal residue" evidence="1">
    <location>
        <position position="1"/>
    </location>
</feature>
<dbReference type="EMBL" id="JABKAU010000104">
    <property type="protein sequence ID" value="NVO33542.1"/>
    <property type="molecule type" value="Genomic_DNA"/>
</dbReference>
<reference evidence="1 2" key="1">
    <citation type="submission" date="2020-05" db="EMBL/GenBank/DDBJ databases">
        <title>Hymenobacter terrestris sp. nov. and Hymenobacter lapidiphilus sp. nov., isolated from regoliths in Antarctica.</title>
        <authorList>
            <person name="Sedlacek I."/>
            <person name="Pantucek R."/>
            <person name="Zeman M."/>
            <person name="Holochova P."/>
            <person name="Kralova S."/>
            <person name="Stankova E."/>
            <person name="Sedo O."/>
            <person name="Micenkova L."/>
            <person name="Svec P."/>
            <person name="Gupta V."/>
            <person name="Sood U."/>
            <person name="Korpole U.S."/>
            <person name="Lal R."/>
        </authorList>
    </citation>
    <scope>NUCLEOTIDE SEQUENCE [LARGE SCALE GENOMIC DNA]</scope>
    <source>
        <strain evidence="1 2">P5342</strain>
    </source>
</reference>
<gene>
    <name evidence="1" type="ORF">HW554_20280</name>
</gene>
<keyword evidence="2" id="KW-1185">Reference proteome</keyword>
<name>A0A7Y7PTU9_9BACT</name>
<accession>A0A7Y7PTU9</accession>
<sequence length="73" mass="7573">LLQAELASAQSNGLISAAKQAATLRKMHGTYTPDGLLALLLSAHYGIAKLRTARALACVKPADAFFALTSFAA</sequence>
<evidence type="ECO:0000313" key="2">
    <source>
        <dbReference type="Proteomes" id="UP000565521"/>
    </source>
</evidence>
<proteinExistence type="predicted"/>
<evidence type="ECO:0000313" key="1">
    <source>
        <dbReference type="EMBL" id="NVO33542.1"/>
    </source>
</evidence>
<organism evidence="1 2">
    <name type="scientific">Hymenobacter lapidiphilus</name>
    <dbReference type="NCBI Taxonomy" id="2608003"/>
    <lineage>
        <taxon>Bacteria</taxon>
        <taxon>Pseudomonadati</taxon>
        <taxon>Bacteroidota</taxon>
        <taxon>Cytophagia</taxon>
        <taxon>Cytophagales</taxon>
        <taxon>Hymenobacteraceae</taxon>
        <taxon>Hymenobacter</taxon>
    </lineage>
</organism>